<gene>
    <name evidence="1" type="ORF">DSO57_1017885</name>
</gene>
<organism evidence="1 2">
    <name type="scientific">Entomophthora muscae</name>
    <dbReference type="NCBI Taxonomy" id="34485"/>
    <lineage>
        <taxon>Eukaryota</taxon>
        <taxon>Fungi</taxon>
        <taxon>Fungi incertae sedis</taxon>
        <taxon>Zoopagomycota</taxon>
        <taxon>Entomophthoromycotina</taxon>
        <taxon>Entomophthoromycetes</taxon>
        <taxon>Entomophthorales</taxon>
        <taxon>Entomophthoraceae</taxon>
        <taxon>Entomophthora</taxon>
    </lineage>
</organism>
<evidence type="ECO:0000313" key="2">
    <source>
        <dbReference type="Proteomes" id="UP001165960"/>
    </source>
</evidence>
<dbReference type="Proteomes" id="UP001165960">
    <property type="component" value="Unassembled WGS sequence"/>
</dbReference>
<dbReference type="EMBL" id="QTSX02000786">
    <property type="protein sequence ID" value="KAJ9085039.1"/>
    <property type="molecule type" value="Genomic_DNA"/>
</dbReference>
<accession>A0ACC2UDQ6</accession>
<name>A0ACC2UDQ6_9FUNG</name>
<reference evidence="1" key="1">
    <citation type="submission" date="2022-04" db="EMBL/GenBank/DDBJ databases">
        <title>Genome of the entomopathogenic fungus Entomophthora muscae.</title>
        <authorList>
            <person name="Elya C."/>
            <person name="Lovett B.R."/>
            <person name="Lee E."/>
            <person name="Macias A.M."/>
            <person name="Hajek A.E."/>
            <person name="De Bivort B.L."/>
            <person name="Kasson M.T."/>
            <person name="De Fine Licht H.H."/>
            <person name="Stajich J.E."/>
        </authorList>
    </citation>
    <scope>NUCLEOTIDE SEQUENCE</scope>
    <source>
        <strain evidence="1">Berkeley</strain>
    </source>
</reference>
<proteinExistence type="predicted"/>
<sequence length="123" mass="13611">MEGTEQHSNNAPIVRRSCGCPCGSKNQVSAMQVPTQEGDRREEFNSKVALTQPVQGAQHARVKNINPRAPKLTQKPTKVTTTKKFRKKEELVPSTMMEKVETAPMSTLIMSIVAMLTLLMSTL</sequence>
<keyword evidence="2" id="KW-1185">Reference proteome</keyword>
<evidence type="ECO:0000313" key="1">
    <source>
        <dbReference type="EMBL" id="KAJ9085039.1"/>
    </source>
</evidence>
<protein>
    <submittedName>
        <fullName evidence="1">Uncharacterized protein</fullName>
    </submittedName>
</protein>
<comment type="caution">
    <text evidence="1">The sequence shown here is derived from an EMBL/GenBank/DDBJ whole genome shotgun (WGS) entry which is preliminary data.</text>
</comment>